<organism evidence="2 3">
    <name type="scientific">Rhamnusium bicolor</name>
    <dbReference type="NCBI Taxonomy" id="1586634"/>
    <lineage>
        <taxon>Eukaryota</taxon>
        <taxon>Metazoa</taxon>
        <taxon>Ecdysozoa</taxon>
        <taxon>Arthropoda</taxon>
        <taxon>Hexapoda</taxon>
        <taxon>Insecta</taxon>
        <taxon>Pterygota</taxon>
        <taxon>Neoptera</taxon>
        <taxon>Endopterygota</taxon>
        <taxon>Coleoptera</taxon>
        <taxon>Polyphaga</taxon>
        <taxon>Cucujiformia</taxon>
        <taxon>Chrysomeloidea</taxon>
        <taxon>Cerambycidae</taxon>
        <taxon>Lepturinae</taxon>
        <taxon>Rhagiini</taxon>
        <taxon>Rhamnusium</taxon>
    </lineage>
</organism>
<proteinExistence type="predicted"/>
<name>A0AAV8ZJQ4_9CUCU</name>
<evidence type="ECO:0000256" key="1">
    <source>
        <dbReference type="SAM" id="MobiDB-lite"/>
    </source>
</evidence>
<dbReference type="PANTHER" id="PTHR37162:SF1">
    <property type="entry name" value="BED-TYPE DOMAIN-CONTAINING PROTEIN"/>
    <property type="match status" value="1"/>
</dbReference>
<feature type="compositionally biased region" description="Polar residues" evidence="1">
    <location>
        <begin position="1"/>
        <end position="11"/>
    </location>
</feature>
<evidence type="ECO:0008006" key="4">
    <source>
        <dbReference type="Google" id="ProtNLM"/>
    </source>
</evidence>
<accession>A0AAV8ZJQ4</accession>
<gene>
    <name evidence="2" type="ORF">NQ314_004510</name>
</gene>
<dbReference type="PANTHER" id="PTHR37162">
    <property type="entry name" value="HAT FAMILY DIMERISATION DOMAINCONTAINING PROTEIN-RELATED"/>
    <property type="match status" value="1"/>
</dbReference>
<keyword evidence="3" id="KW-1185">Reference proteome</keyword>
<comment type="caution">
    <text evidence="2">The sequence shown here is derived from an EMBL/GenBank/DDBJ whole genome shotgun (WGS) entry which is preliminary data.</text>
</comment>
<evidence type="ECO:0000313" key="3">
    <source>
        <dbReference type="Proteomes" id="UP001162156"/>
    </source>
</evidence>
<dbReference type="AlphaFoldDB" id="A0AAV8ZJQ4"/>
<evidence type="ECO:0000313" key="2">
    <source>
        <dbReference type="EMBL" id="KAJ8964955.1"/>
    </source>
</evidence>
<protein>
    <recommendedName>
        <fullName evidence="4">DUF4371 domain-containing protein</fullName>
    </recommendedName>
</protein>
<reference evidence="2" key="1">
    <citation type="journal article" date="2023" name="Insect Mol. Biol.">
        <title>Genome sequencing provides insights into the evolution of gene families encoding plant cell wall-degrading enzymes in longhorned beetles.</title>
        <authorList>
            <person name="Shin N.R."/>
            <person name="Okamura Y."/>
            <person name="Kirsch R."/>
            <person name="Pauchet Y."/>
        </authorList>
    </citation>
    <scope>NUCLEOTIDE SEQUENCE</scope>
    <source>
        <strain evidence="2">RBIC_L_NR</strain>
    </source>
</reference>
<feature type="region of interest" description="Disordered" evidence="1">
    <location>
        <begin position="1"/>
        <end position="21"/>
    </location>
</feature>
<dbReference type="Proteomes" id="UP001162156">
    <property type="component" value="Unassembled WGS sequence"/>
</dbReference>
<dbReference type="EMBL" id="JANEYF010001287">
    <property type="protein sequence ID" value="KAJ8964955.1"/>
    <property type="molecule type" value="Genomic_DNA"/>
</dbReference>
<sequence length="248" mass="27979">MLSSTGSTNSDEVAPAAKKAKRISHKKQIDLPEYKDWLRSVPENQFKAQCVLCKKEFVAELSVLKKHGISEKQKTNINAKEKQKEIQKLPEAYPSAALKQKTLSLILLVDESTDMSTTKTACIVVSYFDEELGKITTSLWEYIPTFQERVDMENQGTAEHFYQLLIDTFLRNKISLSNIIRFASDGCNMMMGQHNSIASNKECVRKAGTCVTLKVNCDMLSRMTTSQLYDKKEAVPASSDDSDFEILE</sequence>